<dbReference type="RefSeq" id="WP_248633465.1">
    <property type="nucleotide sequence ID" value="NZ_JALPTH010000008.1"/>
</dbReference>
<keyword evidence="4" id="KW-0547">Nucleotide-binding</keyword>
<feature type="compositionally biased region" description="Basic and acidic residues" evidence="2">
    <location>
        <begin position="1"/>
        <end position="11"/>
    </location>
</feature>
<dbReference type="InterPro" id="IPR036890">
    <property type="entry name" value="HATPase_C_sf"/>
</dbReference>
<accession>A0ABT0I9K1</accession>
<organism evidence="4 5">
    <name type="scientific">Streptomyces lichenis</name>
    <dbReference type="NCBI Taxonomy" id="2306967"/>
    <lineage>
        <taxon>Bacteria</taxon>
        <taxon>Bacillati</taxon>
        <taxon>Actinomycetota</taxon>
        <taxon>Actinomycetes</taxon>
        <taxon>Kitasatosporales</taxon>
        <taxon>Streptomycetaceae</taxon>
        <taxon>Streptomyces</taxon>
    </lineage>
</organism>
<name>A0ABT0I9K1_9ACTN</name>
<proteinExistence type="predicted"/>
<dbReference type="PANTHER" id="PTHR35526">
    <property type="entry name" value="ANTI-SIGMA-F FACTOR RSBW-RELATED"/>
    <property type="match status" value="1"/>
</dbReference>
<sequence length="158" mass="15870">MIETREERGPGLREPAVAAGVPQRTDEARDLVAALLAEQAGDADPFAVADALLVTSEVATNALRHGGGITGFEAAVTRDGPRPVLVVSVADRSRALPASPSGPRPPGAVGGYGWAMVRRLAAHTATTATADGKVVHVHLPLATGGSTGPPAPAPPTAP</sequence>
<dbReference type="PANTHER" id="PTHR35526:SF3">
    <property type="entry name" value="ANTI-SIGMA-F FACTOR RSBW"/>
    <property type="match status" value="1"/>
</dbReference>
<dbReference type="Proteomes" id="UP001522868">
    <property type="component" value="Unassembled WGS sequence"/>
</dbReference>
<dbReference type="SUPFAM" id="SSF55874">
    <property type="entry name" value="ATPase domain of HSP90 chaperone/DNA topoisomerase II/histidine kinase"/>
    <property type="match status" value="1"/>
</dbReference>
<dbReference type="Pfam" id="PF13581">
    <property type="entry name" value="HATPase_c_2"/>
    <property type="match status" value="1"/>
</dbReference>
<dbReference type="CDD" id="cd16936">
    <property type="entry name" value="HATPase_RsbW-like"/>
    <property type="match status" value="1"/>
</dbReference>
<keyword evidence="1" id="KW-0808">Transferase</keyword>
<comment type="caution">
    <text evidence="4">The sequence shown here is derived from an EMBL/GenBank/DDBJ whole genome shotgun (WGS) entry which is preliminary data.</text>
</comment>
<keyword evidence="4" id="KW-0067">ATP-binding</keyword>
<reference evidence="4 5" key="1">
    <citation type="submission" date="2022-04" db="EMBL/GenBank/DDBJ databases">
        <title>Streptomyces sp. nov. LCR6-01 isolated from Lichen of Dirinaria sp.</title>
        <authorList>
            <person name="Kanchanasin P."/>
            <person name="Tanasupawat S."/>
            <person name="Phongsopitanun W."/>
        </authorList>
    </citation>
    <scope>NUCLEOTIDE SEQUENCE [LARGE SCALE GENOMIC DNA]</scope>
    <source>
        <strain evidence="4 5">LCR6-01</strain>
    </source>
</reference>
<keyword evidence="1" id="KW-0418">Kinase</keyword>
<protein>
    <submittedName>
        <fullName evidence="4">ATP-binding protein</fullName>
    </submittedName>
</protein>
<keyword evidence="5" id="KW-1185">Reference proteome</keyword>
<feature type="region of interest" description="Disordered" evidence="2">
    <location>
        <begin position="1"/>
        <end position="24"/>
    </location>
</feature>
<dbReference type="GO" id="GO:0005524">
    <property type="term" value="F:ATP binding"/>
    <property type="evidence" value="ECO:0007669"/>
    <property type="project" value="UniProtKB-KW"/>
</dbReference>
<dbReference type="Gene3D" id="3.30.565.10">
    <property type="entry name" value="Histidine kinase-like ATPase, C-terminal domain"/>
    <property type="match status" value="1"/>
</dbReference>
<dbReference type="EMBL" id="JALPTH010000008">
    <property type="protein sequence ID" value="MCK8677997.1"/>
    <property type="molecule type" value="Genomic_DNA"/>
</dbReference>
<evidence type="ECO:0000313" key="5">
    <source>
        <dbReference type="Proteomes" id="UP001522868"/>
    </source>
</evidence>
<keyword evidence="1" id="KW-0723">Serine/threonine-protein kinase</keyword>
<evidence type="ECO:0000256" key="1">
    <source>
        <dbReference type="ARBA" id="ARBA00022527"/>
    </source>
</evidence>
<gene>
    <name evidence="4" type="ORF">M1O15_11440</name>
</gene>
<evidence type="ECO:0000256" key="2">
    <source>
        <dbReference type="SAM" id="MobiDB-lite"/>
    </source>
</evidence>
<dbReference type="InterPro" id="IPR050267">
    <property type="entry name" value="Anti-sigma-factor_SerPK"/>
</dbReference>
<dbReference type="InterPro" id="IPR003594">
    <property type="entry name" value="HATPase_dom"/>
</dbReference>
<evidence type="ECO:0000259" key="3">
    <source>
        <dbReference type="Pfam" id="PF13581"/>
    </source>
</evidence>
<feature type="domain" description="Histidine kinase/HSP90-like ATPase" evidence="3">
    <location>
        <begin position="22"/>
        <end position="136"/>
    </location>
</feature>
<evidence type="ECO:0000313" key="4">
    <source>
        <dbReference type="EMBL" id="MCK8677997.1"/>
    </source>
</evidence>